<dbReference type="PANTHER" id="PTHR43441">
    <property type="entry name" value="RIBOSOMAL-PROTEIN-SERINE ACETYLTRANSFERASE"/>
    <property type="match status" value="1"/>
</dbReference>
<gene>
    <name evidence="2" type="ORF">Pflav_061470</name>
</gene>
<dbReference type="PROSITE" id="PS51186">
    <property type="entry name" value="GNAT"/>
    <property type="match status" value="2"/>
</dbReference>
<dbReference type="InterPro" id="IPR000182">
    <property type="entry name" value="GNAT_dom"/>
</dbReference>
<name>A0A6F8Y103_9ACTN</name>
<dbReference type="GO" id="GO:0005737">
    <property type="term" value="C:cytoplasm"/>
    <property type="evidence" value="ECO:0007669"/>
    <property type="project" value="TreeGrafter"/>
</dbReference>
<dbReference type="KEGG" id="pfla:Pflav_061470"/>
<dbReference type="PANTHER" id="PTHR43441:SF10">
    <property type="entry name" value="ACETYLTRANSFERASE"/>
    <property type="match status" value="1"/>
</dbReference>
<dbReference type="Pfam" id="PF13302">
    <property type="entry name" value="Acetyltransf_3"/>
    <property type="match status" value="2"/>
</dbReference>
<keyword evidence="3" id="KW-1185">Reference proteome</keyword>
<evidence type="ECO:0000259" key="1">
    <source>
        <dbReference type="PROSITE" id="PS51186"/>
    </source>
</evidence>
<dbReference type="Gene3D" id="3.40.630.30">
    <property type="match status" value="2"/>
</dbReference>
<dbReference type="AlphaFoldDB" id="A0A6F8Y103"/>
<dbReference type="Proteomes" id="UP000502508">
    <property type="component" value="Chromosome"/>
</dbReference>
<dbReference type="InterPro" id="IPR051908">
    <property type="entry name" value="Ribosomal_N-acetyltransferase"/>
</dbReference>
<dbReference type="GO" id="GO:0008999">
    <property type="term" value="F:protein-N-terminal-alanine acetyltransferase activity"/>
    <property type="evidence" value="ECO:0007669"/>
    <property type="project" value="TreeGrafter"/>
</dbReference>
<accession>A0A6F8Y103</accession>
<feature type="domain" description="N-acetyltransferase" evidence="1">
    <location>
        <begin position="189"/>
        <end position="355"/>
    </location>
</feature>
<dbReference type="EMBL" id="AP022870">
    <property type="protein sequence ID" value="BCB79737.1"/>
    <property type="molecule type" value="Genomic_DNA"/>
</dbReference>
<sequence>MIVIHADHVRLRPFHDRDIDDLAAGYAEPNARTYTRDDAAHWITHGAPSAWAAGGAAYAIADPATDRLLGGVGVSRIVPERSQGEIGYWVAQWARRRGVATSAARALAAWAFDRGFSRLELLTDLANAPSQRVALATGFQREGVRRSGGQGLNGRYDLVVWARLAGDAPGPTRRLLPDLPGGALTDGAVTLRPVWPGDAAFLHALLSLPDVAGTSLPPIVPDREEVELRCARAEGWWLAGERADLVIADAATGTPVGTIGLYYEDPRTATAGIGYAMLPAWRGRGMPTRAVQLLSRWAVTQAGIGRLTAGTLPGNAASQRVLEKAGFRREGYLRGRLPGLSGTRVDDVIYGLLAADVARDQADRAMIP</sequence>
<feature type="domain" description="N-acetyltransferase" evidence="1">
    <location>
        <begin position="9"/>
        <end position="163"/>
    </location>
</feature>
<protein>
    <recommendedName>
        <fullName evidence="1">N-acetyltransferase domain-containing protein</fullName>
    </recommendedName>
</protein>
<organism evidence="2 3">
    <name type="scientific">Phytohabitans flavus</name>
    <dbReference type="NCBI Taxonomy" id="1076124"/>
    <lineage>
        <taxon>Bacteria</taxon>
        <taxon>Bacillati</taxon>
        <taxon>Actinomycetota</taxon>
        <taxon>Actinomycetes</taxon>
        <taxon>Micromonosporales</taxon>
        <taxon>Micromonosporaceae</taxon>
    </lineage>
</organism>
<evidence type="ECO:0000313" key="2">
    <source>
        <dbReference type="EMBL" id="BCB79737.1"/>
    </source>
</evidence>
<dbReference type="GO" id="GO:1990189">
    <property type="term" value="F:protein N-terminal-serine acetyltransferase activity"/>
    <property type="evidence" value="ECO:0007669"/>
    <property type="project" value="TreeGrafter"/>
</dbReference>
<dbReference type="SUPFAM" id="SSF55729">
    <property type="entry name" value="Acyl-CoA N-acyltransferases (Nat)"/>
    <property type="match status" value="2"/>
</dbReference>
<proteinExistence type="predicted"/>
<reference evidence="2 3" key="2">
    <citation type="submission" date="2020-03" db="EMBL/GenBank/DDBJ databases">
        <authorList>
            <person name="Ichikawa N."/>
            <person name="Kimura A."/>
            <person name="Kitahashi Y."/>
            <person name="Uohara A."/>
        </authorList>
    </citation>
    <scope>NUCLEOTIDE SEQUENCE [LARGE SCALE GENOMIC DNA]</scope>
    <source>
        <strain evidence="2 3">NBRC 107702</strain>
    </source>
</reference>
<reference evidence="2 3" key="1">
    <citation type="submission" date="2020-03" db="EMBL/GenBank/DDBJ databases">
        <title>Whole genome shotgun sequence of Phytohabitans flavus NBRC 107702.</title>
        <authorList>
            <person name="Komaki H."/>
            <person name="Tamura T."/>
        </authorList>
    </citation>
    <scope>NUCLEOTIDE SEQUENCE [LARGE SCALE GENOMIC DNA]</scope>
    <source>
        <strain evidence="2 3">NBRC 107702</strain>
    </source>
</reference>
<evidence type="ECO:0000313" key="3">
    <source>
        <dbReference type="Proteomes" id="UP000502508"/>
    </source>
</evidence>
<dbReference type="InterPro" id="IPR016181">
    <property type="entry name" value="Acyl_CoA_acyltransferase"/>
</dbReference>